<feature type="compositionally biased region" description="Polar residues" evidence="1">
    <location>
        <begin position="712"/>
        <end position="722"/>
    </location>
</feature>
<dbReference type="GeneID" id="106475606"/>
<feature type="compositionally biased region" description="Basic and acidic residues" evidence="1">
    <location>
        <begin position="121"/>
        <end position="142"/>
    </location>
</feature>
<name>A0ABM1RVH7_LIMPO</name>
<feature type="region of interest" description="Disordered" evidence="1">
    <location>
        <begin position="194"/>
        <end position="230"/>
    </location>
</feature>
<organism evidence="2 5">
    <name type="scientific">Limulus polyphemus</name>
    <name type="common">Atlantic horseshoe crab</name>
    <dbReference type="NCBI Taxonomy" id="6850"/>
    <lineage>
        <taxon>Eukaryota</taxon>
        <taxon>Metazoa</taxon>
        <taxon>Ecdysozoa</taxon>
        <taxon>Arthropoda</taxon>
        <taxon>Chelicerata</taxon>
        <taxon>Merostomata</taxon>
        <taxon>Xiphosura</taxon>
        <taxon>Limulidae</taxon>
        <taxon>Limulus</taxon>
    </lineage>
</organism>
<dbReference type="Proteomes" id="UP000694941">
    <property type="component" value="Unplaced"/>
</dbReference>
<feature type="compositionally biased region" description="Pro residues" evidence="1">
    <location>
        <begin position="804"/>
        <end position="820"/>
    </location>
</feature>
<feature type="region of interest" description="Disordered" evidence="1">
    <location>
        <begin position="1"/>
        <end position="142"/>
    </location>
</feature>
<feature type="region of interest" description="Disordered" evidence="1">
    <location>
        <begin position="305"/>
        <end position="327"/>
    </location>
</feature>
<feature type="compositionally biased region" description="Basic and acidic residues" evidence="1">
    <location>
        <begin position="759"/>
        <end position="780"/>
    </location>
</feature>
<feature type="region of interest" description="Disordered" evidence="1">
    <location>
        <begin position="712"/>
        <end position="741"/>
    </location>
</feature>
<feature type="compositionally biased region" description="Basic and acidic residues" evidence="1">
    <location>
        <begin position="56"/>
        <end position="73"/>
    </location>
</feature>
<feature type="compositionally biased region" description="Polar residues" evidence="1">
    <location>
        <begin position="791"/>
        <end position="801"/>
    </location>
</feature>
<feature type="region of interest" description="Disordered" evidence="1">
    <location>
        <begin position="383"/>
        <end position="441"/>
    </location>
</feature>
<dbReference type="RefSeq" id="XP_013791737.1">
    <property type="nucleotide sequence ID" value="XM_013936283.2"/>
</dbReference>
<feature type="compositionally biased region" description="Basic and acidic residues" evidence="1">
    <location>
        <begin position="876"/>
        <end position="885"/>
    </location>
</feature>
<protein>
    <submittedName>
        <fullName evidence="3 4">Uncharacterized protein LOC106475606</fullName>
    </submittedName>
</protein>
<accession>A0ABM1RVH7</accession>
<evidence type="ECO:0000313" key="4">
    <source>
        <dbReference type="RefSeq" id="XP_013791737.1"/>
    </source>
</evidence>
<reference evidence="3 4" key="1">
    <citation type="submission" date="2025-05" db="UniProtKB">
        <authorList>
            <consortium name="RefSeq"/>
        </authorList>
    </citation>
    <scope>IDENTIFICATION</scope>
    <source>
        <tissue evidence="3 4">Muscle</tissue>
    </source>
</reference>
<evidence type="ECO:0000313" key="5">
    <source>
        <dbReference type="RefSeq" id="XP_022235382.1"/>
    </source>
</evidence>
<feature type="compositionally biased region" description="Basic and acidic residues" evidence="1">
    <location>
        <begin position="194"/>
        <end position="207"/>
    </location>
</feature>
<evidence type="ECO:0000256" key="1">
    <source>
        <dbReference type="SAM" id="MobiDB-lite"/>
    </source>
</evidence>
<dbReference type="RefSeq" id="XP_022235382.1">
    <property type="nucleotide sequence ID" value="XM_022379674.1"/>
</dbReference>
<feature type="compositionally biased region" description="Polar residues" evidence="1">
    <location>
        <begin position="503"/>
        <end position="538"/>
    </location>
</feature>
<evidence type="ECO:0000313" key="2">
    <source>
        <dbReference type="Proteomes" id="UP000694941"/>
    </source>
</evidence>
<dbReference type="RefSeq" id="XP_013791736.1">
    <property type="nucleotide sequence ID" value="XM_013936282.2"/>
</dbReference>
<sequence>MPAYRDSSSNPNATTTTVVTRRVEPTPPVELTPNGIASAKHEEWTTSKKVVNHKTRQVETRVQRQLVYEDGKVVADSGPQISTKTTEDNRTEEMENRDHKTTGGEDTGSDYAPVPGSARVITEKTETRQTTRENKEEDMQLHDETFQELTGTDLHQKALTAPDDGFFSQEIDVSKPYPGKITHYSCRGQKVTDKEEVNEVSEWKDGEITTETTTTRHHEEQHDDEVPEDEIDEATIPEISKETTNNIEYYGDYTNQESLSERLRREREQRIRKELFPERQNTISQNALGSKYKKEIMDCERNHGLDNHLDTNSDSNYEPANRKTTKSTIHIKMNNSSESPSRAHVEKDFIESGNKFSRNVQDRAIYDKTKKNFVGVSEWDPRPRKFSEVQSSPKRRESTKSTPPGGSWKNFSSSSHLVNESSPRYESSSLRRQSTPWKSTSSIRDDFHRTFLDDQKKDRHDSFQTKHLSPDRSKVQRSYSHKDASRKFTVYDDSRAPRVTTFNKDYSNSPISQTLPRDTKFKNSPNTSYVYTSVNKSTPQDHDRKDSWIHVDSQHVTLPRRLATHPARVSEERDVQTLPRTHSKKPHQEQRKNSATGTPRRSFYFGDESDVSFHSDGKKKTGQPQSFDESSSYKRFLKFKNNCTDQPIRYHTIERDVRVKDRPQRSSIHLSIGDLRSPHYKSELNRSSEDNIWDQSHYHTVVRRDVSGRKTSYQHTFSNGDDQSGKDVISPIDKSDIRKSKLQPYGKRKELIFNSDAPNKDFMKTTESDVNRRQLTDSRRSFSPPVLMKVNGTTTFKTRSFTPPESPQEAPPRPTPPPPSGGLFDNNTLPKFRSEKTSNHPHSLTLATKVPTFSPLSSPMEIKAMASRTTMAPLSSHDHHEHEEIVVPVRPPRRSRGTAKWDDR</sequence>
<feature type="compositionally biased region" description="Polar residues" evidence="1">
    <location>
        <begin position="1"/>
        <end position="13"/>
    </location>
</feature>
<proteinExistence type="predicted"/>
<feature type="compositionally biased region" description="Basic and acidic residues" evidence="1">
    <location>
        <begin position="85"/>
        <end position="103"/>
    </location>
</feature>
<feature type="region of interest" description="Disordered" evidence="1">
    <location>
        <begin position="559"/>
        <end position="631"/>
    </location>
</feature>
<evidence type="ECO:0000313" key="3">
    <source>
        <dbReference type="RefSeq" id="XP_013791736.1"/>
    </source>
</evidence>
<gene>
    <name evidence="3 4 5" type="primary">LOC106475606</name>
</gene>
<feature type="region of interest" description="Disordered" evidence="1">
    <location>
        <begin position="503"/>
        <end position="546"/>
    </location>
</feature>
<keyword evidence="2" id="KW-1185">Reference proteome</keyword>
<feature type="region of interest" description="Disordered" evidence="1">
    <location>
        <begin position="759"/>
        <end position="904"/>
    </location>
</feature>
<feature type="compositionally biased region" description="Polar residues" evidence="1">
    <location>
        <begin position="400"/>
        <end position="441"/>
    </location>
</feature>
<feature type="region of interest" description="Disordered" evidence="1">
    <location>
        <begin position="456"/>
        <end position="484"/>
    </location>
</feature>